<feature type="signal peptide" evidence="1">
    <location>
        <begin position="1"/>
        <end position="17"/>
    </location>
</feature>
<dbReference type="Gene3D" id="3.10.450.360">
    <property type="match status" value="1"/>
</dbReference>
<keyword evidence="1" id="KW-0732">Signal</keyword>
<gene>
    <name evidence="3" type="ORF">GCM10023143_19780</name>
</gene>
<sequence>MKQLFYLSLLFVTGLFAAGRATAQLRQLPEAVKDAFEQKYPQARKVQYEDRVVDVLVHFENDGAAATAKYNSRGAWQWTETTLAFEDLPAGVQDGFNKSKYASWQQDNVYRVDLPGGTLQYKLQVEKNAVQKKNLYYSTRGRLLSDKITMY</sequence>
<keyword evidence="4" id="KW-1185">Reference proteome</keyword>
<evidence type="ECO:0000256" key="1">
    <source>
        <dbReference type="SAM" id="SignalP"/>
    </source>
</evidence>
<dbReference type="EMBL" id="BAABFN010000004">
    <property type="protein sequence ID" value="GAA4310938.1"/>
    <property type="molecule type" value="Genomic_DNA"/>
</dbReference>
<feature type="domain" description="Putative beta-lactamase-inhibitor-like PepSY-like" evidence="2">
    <location>
        <begin position="57"/>
        <end position="144"/>
    </location>
</feature>
<comment type="caution">
    <text evidence="3">The sequence shown here is derived from an EMBL/GenBank/DDBJ whole genome shotgun (WGS) entry which is preliminary data.</text>
</comment>
<evidence type="ECO:0000313" key="4">
    <source>
        <dbReference type="Proteomes" id="UP001501207"/>
    </source>
</evidence>
<proteinExistence type="predicted"/>
<protein>
    <recommendedName>
        <fullName evidence="2">Putative beta-lactamase-inhibitor-like PepSY-like domain-containing protein</fullName>
    </recommendedName>
</protein>
<accession>A0ABP8FTW3</accession>
<evidence type="ECO:0000259" key="2">
    <source>
        <dbReference type="Pfam" id="PF11396"/>
    </source>
</evidence>
<dbReference type="Proteomes" id="UP001501207">
    <property type="component" value="Unassembled WGS sequence"/>
</dbReference>
<reference evidence="4" key="1">
    <citation type="journal article" date="2019" name="Int. J. Syst. Evol. Microbiol.">
        <title>The Global Catalogue of Microorganisms (GCM) 10K type strain sequencing project: providing services to taxonomists for standard genome sequencing and annotation.</title>
        <authorList>
            <consortium name="The Broad Institute Genomics Platform"/>
            <consortium name="The Broad Institute Genome Sequencing Center for Infectious Disease"/>
            <person name="Wu L."/>
            <person name="Ma J."/>
        </authorList>
    </citation>
    <scope>NUCLEOTIDE SEQUENCE [LARGE SCALE GENOMIC DNA]</scope>
    <source>
        <strain evidence="4">JCM 17664</strain>
    </source>
</reference>
<evidence type="ECO:0000313" key="3">
    <source>
        <dbReference type="EMBL" id="GAA4310938.1"/>
    </source>
</evidence>
<feature type="domain" description="Putative beta-lactamase-inhibitor-like PepSY-like" evidence="2">
    <location>
        <begin position="26"/>
        <end position="50"/>
    </location>
</feature>
<feature type="chain" id="PRO_5045668254" description="Putative beta-lactamase-inhibitor-like PepSY-like domain-containing protein" evidence="1">
    <location>
        <begin position="18"/>
        <end position="151"/>
    </location>
</feature>
<dbReference type="RefSeq" id="WP_344978744.1">
    <property type="nucleotide sequence ID" value="NZ_BAABFN010000004.1"/>
</dbReference>
<dbReference type="Pfam" id="PF11396">
    <property type="entry name" value="PepSY_like"/>
    <property type="match status" value="2"/>
</dbReference>
<dbReference type="InterPro" id="IPR021533">
    <property type="entry name" value="PepSY-like"/>
</dbReference>
<organism evidence="3 4">
    <name type="scientific">Compostibacter hankyongensis</name>
    <dbReference type="NCBI Taxonomy" id="1007089"/>
    <lineage>
        <taxon>Bacteria</taxon>
        <taxon>Pseudomonadati</taxon>
        <taxon>Bacteroidota</taxon>
        <taxon>Chitinophagia</taxon>
        <taxon>Chitinophagales</taxon>
        <taxon>Chitinophagaceae</taxon>
        <taxon>Compostibacter</taxon>
    </lineage>
</organism>
<dbReference type="SUPFAM" id="SSF160574">
    <property type="entry name" value="BT0923-like"/>
    <property type="match status" value="1"/>
</dbReference>
<name>A0ABP8FTW3_9BACT</name>